<gene>
    <name evidence="1" type="ORF">ASJ35_14055</name>
</gene>
<protein>
    <submittedName>
        <fullName evidence="1">Uncharacterized protein</fullName>
    </submittedName>
</protein>
<dbReference type="AlphaFoldDB" id="A0A0W7TNC6"/>
<dbReference type="Proteomes" id="UP000053433">
    <property type="component" value="Unassembled WGS sequence"/>
</dbReference>
<evidence type="ECO:0000313" key="2">
    <source>
        <dbReference type="Proteomes" id="UP000053433"/>
    </source>
</evidence>
<dbReference type="EMBL" id="LMUA01000023">
    <property type="protein sequence ID" value="KUE75319.1"/>
    <property type="molecule type" value="Genomic_DNA"/>
</dbReference>
<name>A0A0W7TNC6_9FIRM</name>
<sequence length="236" mass="25696">MPRASAPTLSQVKIDTFLGADLTNSPANADENRSPDCENMIRDVPGKVRKRMGWQVKRTLDGRINGYHALMGHDPLVHAGTKLYKGDSVVYSDANDARSRSWEFGEKLYIADGKALLCYDGTAVTRVDADAYIPTLTIARAPNIGGEEYENANLISPKYREQFLGTENDKVYQMSLVPLDSTPVEVELLQADGSWKPMAENSGFTVNRTAGTVTFTTAPGVSPVAGQDNVKITASH</sequence>
<reference evidence="1 2" key="1">
    <citation type="submission" date="2015-10" db="EMBL/GenBank/DDBJ databases">
        <title>A novel member of the family Ruminococcaceae isolated from human faeces.</title>
        <authorList>
            <person name="Shkoporov A.N."/>
            <person name="Chaplin A.V."/>
            <person name="Motuzova O.V."/>
            <person name="Kafarskaia L.I."/>
            <person name="Efimov B.A."/>
        </authorList>
    </citation>
    <scope>NUCLEOTIDE SEQUENCE [LARGE SCALE GENOMIC DNA]</scope>
    <source>
        <strain evidence="1 2">668</strain>
    </source>
</reference>
<comment type="caution">
    <text evidence="1">The sequence shown here is derived from an EMBL/GenBank/DDBJ whole genome shotgun (WGS) entry which is preliminary data.</text>
</comment>
<organism evidence="1 2">
    <name type="scientific">Ruthenibacterium lactatiformans</name>
    <dbReference type="NCBI Taxonomy" id="1550024"/>
    <lineage>
        <taxon>Bacteria</taxon>
        <taxon>Bacillati</taxon>
        <taxon>Bacillota</taxon>
        <taxon>Clostridia</taxon>
        <taxon>Eubacteriales</taxon>
        <taxon>Oscillospiraceae</taxon>
        <taxon>Ruthenibacterium</taxon>
    </lineage>
</organism>
<proteinExistence type="predicted"/>
<accession>A0A0W7TNC6</accession>
<feature type="non-terminal residue" evidence="1">
    <location>
        <position position="236"/>
    </location>
</feature>
<evidence type="ECO:0000313" key="1">
    <source>
        <dbReference type="EMBL" id="KUE75319.1"/>
    </source>
</evidence>